<dbReference type="OrthoDB" id="6608707at2759"/>
<keyword evidence="4" id="KW-1185">Reference proteome</keyword>
<evidence type="ECO:0000313" key="3">
    <source>
        <dbReference type="EMBL" id="CAF1460243.1"/>
    </source>
</evidence>
<accession>A0A814TDN4</accession>
<evidence type="ECO:0000313" key="4">
    <source>
        <dbReference type="Proteomes" id="UP000663828"/>
    </source>
</evidence>
<name>A0A814TDN4_ADIRI</name>
<dbReference type="Proteomes" id="UP000663852">
    <property type="component" value="Unassembled WGS sequence"/>
</dbReference>
<dbReference type="AlphaFoldDB" id="A0A814TDN4"/>
<evidence type="ECO:0008006" key="5">
    <source>
        <dbReference type="Google" id="ProtNLM"/>
    </source>
</evidence>
<dbReference type="EMBL" id="CAJNOJ010000473">
    <property type="protein sequence ID" value="CAF1460243.1"/>
    <property type="molecule type" value="Genomic_DNA"/>
</dbReference>
<comment type="caution">
    <text evidence="2">The sequence shown here is derived from an EMBL/GenBank/DDBJ whole genome shotgun (WGS) entry which is preliminary data.</text>
</comment>
<feature type="region of interest" description="Disordered" evidence="1">
    <location>
        <begin position="114"/>
        <end position="147"/>
    </location>
</feature>
<gene>
    <name evidence="3" type="ORF">EDS130_LOCUS40104</name>
    <name evidence="2" type="ORF">XAT740_LOCUS21360</name>
</gene>
<feature type="compositionally biased region" description="Basic and acidic residues" evidence="1">
    <location>
        <begin position="117"/>
        <end position="130"/>
    </location>
</feature>
<organism evidence="2 4">
    <name type="scientific">Adineta ricciae</name>
    <name type="common">Rotifer</name>
    <dbReference type="NCBI Taxonomy" id="249248"/>
    <lineage>
        <taxon>Eukaryota</taxon>
        <taxon>Metazoa</taxon>
        <taxon>Spiralia</taxon>
        <taxon>Gnathifera</taxon>
        <taxon>Rotifera</taxon>
        <taxon>Eurotatoria</taxon>
        <taxon>Bdelloidea</taxon>
        <taxon>Adinetida</taxon>
        <taxon>Adinetidae</taxon>
        <taxon>Adineta</taxon>
    </lineage>
</organism>
<sequence length="270" mass="30744">MNKIVVDLQVPPGTLQVASIYASLSRVKKGDDIAVLRPVDMELLQVQPSSAQDAELKRLDELDKKDKTRVYLFHFLKHVHIKSKYIDIKGKFCGITTQVESFIPSNLGQSKYNTASTKHEANLSNDRDQDNLDDSDTNDGEPDANVYKHKKTNNSISFRSDHLWNFLLDGEHVPDLRKLIEFAFAIPAANSFCESVFSQMQFLWNNNRNKMNQNLAGAELKIKLNTHLTCTKFDDYLLTKPDILKKSRSSDGYSHIAKVPRIHYSMVRSA</sequence>
<protein>
    <recommendedName>
        <fullName evidence="5">HAT C-terminal dimerisation domain-containing protein</fullName>
    </recommendedName>
</protein>
<dbReference type="EMBL" id="CAJNOR010001531">
    <property type="protein sequence ID" value="CAF1158693.1"/>
    <property type="molecule type" value="Genomic_DNA"/>
</dbReference>
<feature type="compositionally biased region" description="Acidic residues" evidence="1">
    <location>
        <begin position="131"/>
        <end position="142"/>
    </location>
</feature>
<evidence type="ECO:0000313" key="2">
    <source>
        <dbReference type="EMBL" id="CAF1158693.1"/>
    </source>
</evidence>
<evidence type="ECO:0000256" key="1">
    <source>
        <dbReference type="SAM" id="MobiDB-lite"/>
    </source>
</evidence>
<reference evidence="2" key="1">
    <citation type="submission" date="2021-02" db="EMBL/GenBank/DDBJ databases">
        <authorList>
            <person name="Nowell W R."/>
        </authorList>
    </citation>
    <scope>NUCLEOTIDE SEQUENCE</scope>
</reference>
<dbReference type="Proteomes" id="UP000663828">
    <property type="component" value="Unassembled WGS sequence"/>
</dbReference>
<proteinExistence type="predicted"/>